<feature type="domain" description="MYND-type" evidence="5">
    <location>
        <begin position="437"/>
        <end position="477"/>
    </location>
</feature>
<protein>
    <recommendedName>
        <fullName evidence="5">MYND-type domain-containing protein</fullName>
    </recommendedName>
</protein>
<sequence>MYTAHADLSEDGKALTKIIDELRVLCESRKKHGALSPSELAHTRKIWTRLRSLLTHGHPFRGLERTPPERTAQDPRFDLLSQPIQDALDGLMTFANVYRNLCAIKVCPKSIFKALEPLEKKGWDWLEVLHPMYKNVTLSPRTHDYASLCDVLLNFLYVLLGERDDDDLEGHKFIHRLLAYPNAMVYLVDFWVNLFKYVSSDIPDGTIVVRCTCEALYVICQALQSSDSPGIPPPVGDEVVRAVKNRRRRLCHTIARYARTIEDDALAVRMMFYLGSSLLAIPELVPRRCPRTAVSSIVRTLLSRCRSGAGADRAVLAGCHYLDELWIRTADLRVLEWSINDGIFTVLLHLASSPDIVDAQEVRELGDALRTLRMSFVHWRVLHAFSRKHDADLPARRIAGGMHAGLVDVIDAYQARRKMLHPARILHAQRYEMPCANKSCTKELTRQTCGSCVCRQVHYCSRACQKRHWKEEHREVCNGTPLDARATHRDYDFIYMLAAAYIKEHATTLLAEIARLDPAQRYHCGLYILFDTPKITHSTMLYKQWDGTFVRYVQVAARWADGDLRQGQVRAVSVVGVRDLEEIARTDNLDLRLIPSLEHMWPHRKARKA</sequence>
<evidence type="ECO:0000256" key="4">
    <source>
        <dbReference type="PROSITE-ProRule" id="PRU00134"/>
    </source>
</evidence>
<dbReference type="GO" id="GO:0008270">
    <property type="term" value="F:zinc ion binding"/>
    <property type="evidence" value="ECO:0007669"/>
    <property type="project" value="UniProtKB-KW"/>
</dbReference>
<dbReference type="OrthoDB" id="2993427at2759"/>
<dbReference type="SUPFAM" id="SSF144232">
    <property type="entry name" value="HIT/MYND zinc finger-like"/>
    <property type="match status" value="1"/>
</dbReference>
<dbReference type="PROSITE" id="PS50865">
    <property type="entry name" value="ZF_MYND_2"/>
    <property type="match status" value="1"/>
</dbReference>
<evidence type="ECO:0000256" key="2">
    <source>
        <dbReference type="ARBA" id="ARBA00022771"/>
    </source>
</evidence>
<accession>D8PUR6</accession>
<evidence type="ECO:0000256" key="1">
    <source>
        <dbReference type="ARBA" id="ARBA00022723"/>
    </source>
</evidence>
<feature type="non-terminal residue" evidence="6">
    <location>
        <position position="609"/>
    </location>
</feature>
<organism evidence="7">
    <name type="scientific">Schizophyllum commune (strain H4-8 / FGSC 9210)</name>
    <name type="common">Split gill fungus</name>
    <dbReference type="NCBI Taxonomy" id="578458"/>
    <lineage>
        <taxon>Eukaryota</taxon>
        <taxon>Fungi</taxon>
        <taxon>Dikarya</taxon>
        <taxon>Basidiomycota</taxon>
        <taxon>Agaricomycotina</taxon>
        <taxon>Agaricomycetes</taxon>
        <taxon>Agaricomycetidae</taxon>
        <taxon>Agaricales</taxon>
        <taxon>Schizophyllaceae</taxon>
        <taxon>Schizophyllum</taxon>
    </lineage>
</organism>
<dbReference type="AlphaFoldDB" id="D8PUR6"/>
<evidence type="ECO:0000259" key="5">
    <source>
        <dbReference type="PROSITE" id="PS50865"/>
    </source>
</evidence>
<dbReference type="EMBL" id="GL377303">
    <property type="protein sequence ID" value="EFJ01452.1"/>
    <property type="molecule type" value="Genomic_DNA"/>
</dbReference>
<dbReference type="Pfam" id="PF01753">
    <property type="entry name" value="zf-MYND"/>
    <property type="match status" value="1"/>
</dbReference>
<dbReference type="InParanoid" id="D8PUR6"/>
<dbReference type="InterPro" id="IPR002893">
    <property type="entry name" value="Znf_MYND"/>
</dbReference>
<dbReference type="KEGG" id="scm:SCHCO_01120432"/>
<name>D8PUR6_SCHCM</name>
<dbReference type="HOGENOM" id="CLU_448463_0_0_1"/>
<evidence type="ECO:0000256" key="3">
    <source>
        <dbReference type="ARBA" id="ARBA00022833"/>
    </source>
</evidence>
<proteinExistence type="predicted"/>
<dbReference type="Gene3D" id="6.10.140.2220">
    <property type="match status" value="1"/>
</dbReference>
<keyword evidence="1" id="KW-0479">Metal-binding</keyword>
<keyword evidence="3" id="KW-0862">Zinc</keyword>
<dbReference type="Proteomes" id="UP000007431">
    <property type="component" value="Unassembled WGS sequence"/>
</dbReference>
<evidence type="ECO:0000313" key="6">
    <source>
        <dbReference type="EMBL" id="EFJ01452.1"/>
    </source>
</evidence>
<keyword evidence="2 4" id="KW-0863">Zinc-finger</keyword>
<evidence type="ECO:0000313" key="7">
    <source>
        <dbReference type="Proteomes" id="UP000007431"/>
    </source>
</evidence>
<reference evidence="6 7" key="1">
    <citation type="journal article" date="2010" name="Nat. Biotechnol.">
        <title>Genome sequence of the model mushroom Schizophyllum commune.</title>
        <authorList>
            <person name="Ohm R.A."/>
            <person name="de Jong J.F."/>
            <person name="Lugones L.G."/>
            <person name="Aerts A."/>
            <person name="Kothe E."/>
            <person name="Stajich J.E."/>
            <person name="de Vries R.P."/>
            <person name="Record E."/>
            <person name="Levasseur A."/>
            <person name="Baker S.E."/>
            <person name="Bartholomew K.A."/>
            <person name="Coutinho P.M."/>
            <person name="Erdmann S."/>
            <person name="Fowler T.J."/>
            <person name="Gathman A.C."/>
            <person name="Lombard V."/>
            <person name="Henrissat B."/>
            <person name="Knabe N."/>
            <person name="Kuees U."/>
            <person name="Lilly W.W."/>
            <person name="Lindquist E."/>
            <person name="Lucas S."/>
            <person name="Magnuson J.K."/>
            <person name="Piumi F."/>
            <person name="Raudaskoski M."/>
            <person name="Salamov A."/>
            <person name="Schmutz J."/>
            <person name="Schwarze F.W.M.R."/>
            <person name="vanKuyk P.A."/>
            <person name="Horton J.S."/>
            <person name="Grigoriev I.V."/>
            <person name="Woesten H.A.B."/>
        </authorList>
    </citation>
    <scope>NUCLEOTIDE SEQUENCE [LARGE SCALE GENOMIC DNA]</scope>
    <source>
        <strain evidence="7">H4-8 / FGSC 9210</strain>
    </source>
</reference>
<gene>
    <name evidence="6" type="ORF">SCHCODRAFT_106329</name>
</gene>
<keyword evidence="7" id="KW-1185">Reference proteome</keyword>
<dbReference type="GeneID" id="9586954"/>
<dbReference type="VEuPathDB" id="FungiDB:SCHCODRAFT_01120432"/>